<keyword evidence="23" id="KW-1185">Reference proteome</keyword>
<gene>
    <name evidence="22" type="ORF">MUK42_18963</name>
</gene>
<keyword evidence="14 21" id="KW-1133">Transmembrane helix</keyword>
<dbReference type="Gene3D" id="1.10.620.20">
    <property type="entry name" value="Ribonucleotide Reductase, subunit A"/>
    <property type="match status" value="1"/>
</dbReference>
<dbReference type="InterPro" id="IPR004776">
    <property type="entry name" value="Mem_transp_PIN-like"/>
</dbReference>
<evidence type="ECO:0000256" key="3">
    <source>
        <dbReference type="ARBA" id="ARBA00004119"/>
    </source>
</evidence>
<dbReference type="NCBIfam" id="TIGR00946">
    <property type="entry name" value="2a69"/>
    <property type="match status" value="1"/>
</dbReference>
<keyword evidence="9" id="KW-0444">Lipid biosynthesis</keyword>
<comment type="subcellular location">
    <subcellularLocation>
        <location evidence="4 21">Membrane</location>
        <topology evidence="4 21">Multi-pass membrane protein</topology>
    </subcellularLocation>
    <subcellularLocation>
        <location evidence="3">Plastid</location>
        <location evidence="3">Chloroplast envelope</location>
    </subcellularLocation>
</comment>
<evidence type="ECO:0000256" key="6">
    <source>
        <dbReference type="ARBA" id="ARBA00008749"/>
    </source>
</evidence>
<dbReference type="Proteomes" id="UP001055439">
    <property type="component" value="Chromosome 5"/>
</dbReference>
<feature type="transmembrane region" description="Helical" evidence="21">
    <location>
        <begin position="575"/>
        <end position="595"/>
    </location>
</feature>
<evidence type="ECO:0000256" key="1">
    <source>
        <dbReference type="ARBA" id="ARBA00001954"/>
    </source>
</evidence>
<dbReference type="GO" id="GO:0006633">
    <property type="term" value="P:fatty acid biosynthetic process"/>
    <property type="evidence" value="ECO:0007669"/>
    <property type="project" value="UniProtKB-KW"/>
</dbReference>
<evidence type="ECO:0000256" key="9">
    <source>
        <dbReference type="ARBA" id="ARBA00022516"/>
    </source>
</evidence>
<feature type="transmembrane region" description="Helical" evidence="21">
    <location>
        <begin position="546"/>
        <end position="566"/>
    </location>
</feature>
<keyword evidence="15" id="KW-0560">Oxidoreductase</keyword>
<evidence type="ECO:0000313" key="22">
    <source>
        <dbReference type="EMBL" id="URE04215.1"/>
    </source>
</evidence>
<evidence type="ECO:0000256" key="8">
    <source>
        <dbReference type="ARBA" id="ARBA00022448"/>
    </source>
</evidence>
<evidence type="ECO:0000256" key="17">
    <source>
        <dbReference type="ARBA" id="ARBA00023098"/>
    </source>
</evidence>
<keyword evidence="19" id="KW-0275">Fatty acid biosynthesis</keyword>
<dbReference type="PANTHER" id="PTHR31752">
    <property type="entry name" value="AUXIN EFFLUX CARRIER COMPONENT 1B-RELATED"/>
    <property type="match status" value="1"/>
</dbReference>
<dbReference type="OrthoDB" id="2133778at2759"/>
<keyword evidence="12" id="KW-0276">Fatty acid metabolism</keyword>
<dbReference type="InterPro" id="IPR005067">
    <property type="entry name" value="Fatty_acid_desaturase-2"/>
</dbReference>
<dbReference type="Pfam" id="PF03547">
    <property type="entry name" value="Mem_trans"/>
    <property type="match status" value="1"/>
</dbReference>
<dbReference type="Gene3D" id="1.20.1530.20">
    <property type="match status" value="1"/>
</dbReference>
<comment type="function">
    <text evidence="2">May function as sodium-coupled metabolite transporter across the chloroplast envelope.</text>
</comment>
<accession>A0A9E7FYE3</accession>
<dbReference type="InterPro" id="IPR038770">
    <property type="entry name" value="Na+/solute_symporter_sf"/>
</dbReference>
<dbReference type="GO" id="GO:0009926">
    <property type="term" value="P:auxin polar transport"/>
    <property type="evidence" value="ECO:0007669"/>
    <property type="project" value="TreeGrafter"/>
</dbReference>
<proteinExistence type="inferred from homology"/>
<comment type="similarity">
    <text evidence="6">Belongs to the fatty acid desaturase type 2 family.</text>
</comment>
<evidence type="ECO:0000256" key="14">
    <source>
        <dbReference type="ARBA" id="ARBA00022989"/>
    </source>
</evidence>
<keyword evidence="10 21" id="KW-0812">Transmembrane</keyword>
<feature type="transmembrane region" description="Helical" evidence="21">
    <location>
        <begin position="373"/>
        <end position="393"/>
    </location>
</feature>
<dbReference type="GO" id="GO:0045300">
    <property type="term" value="F:stearoyl-[ACP] desaturase activity"/>
    <property type="evidence" value="ECO:0007669"/>
    <property type="project" value="InterPro"/>
</dbReference>
<name>A0A9E7FYE3_9LILI</name>
<dbReference type="Pfam" id="PF03405">
    <property type="entry name" value="FA_desaturase_2"/>
    <property type="match status" value="1"/>
</dbReference>
<keyword evidence="11" id="KW-0479">Metal-binding</keyword>
<comment type="pathway">
    <text evidence="5">Lipid metabolism; fatty acid metabolism.</text>
</comment>
<reference evidence="22" key="1">
    <citation type="submission" date="2022-05" db="EMBL/GenBank/DDBJ databases">
        <title>The Musa troglodytarum L. genome provides insights into the mechanism of non-climacteric behaviour and enrichment of carotenoids.</title>
        <authorList>
            <person name="Wang J."/>
        </authorList>
    </citation>
    <scope>NUCLEOTIDE SEQUENCE</scope>
    <source>
        <tissue evidence="22">Leaf</tissue>
    </source>
</reference>
<evidence type="ECO:0000256" key="21">
    <source>
        <dbReference type="RuleBase" id="RU362108"/>
    </source>
</evidence>
<evidence type="ECO:0000256" key="18">
    <source>
        <dbReference type="ARBA" id="ARBA00023136"/>
    </source>
</evidence>
<comment type="function">
    <text evidence="21">May act as a component of the auxin efflux carrier.</text>
</comment>
<protein>
    <recommendedName>
        <fullName evidence="21">Auxin efflux carrier component</fullName>
    </recommendedName>
</protein>
<feature type="transmembrane region" description="Helical" evidence="21">
    <location>
        <begin position="484"/>
        <end position="505"/>
    </location>
</feature>
<dbReference type="GO" id="GO:0010329">
    <property type="term" value="F:auxin efflux transmembrane transporter activity"/>
    <property type="evidence" value="ECO:0007669"/>
    <property type="project" value="TreeGrafter"/>
</dbReference>
<dbReference type="SUPFAM" id="SSF47240">
    <property type="entry name" value="Ferritin-like"/>
    <property type="match status" value="1"/>
</dbReference>
<evidence type="ECO:0000256" key="13">
    <source>
        <dbReference type="ARBA" id="ARBA00022946"/>
    </source>
</evidence>
<evidence type="ECO:0000256" key="4">
    <source>
        <dbReference type="ARBA" id="ARBA00004141"/>
    </source>
</evidence>
<keyword evidence="17" id="KW-0443">Lipid metabolism</keyword>
<dbReference type="GO" id="GO:0046872">
    <property type="term" value="F:metal ion binding"/>
    <property type="evidence" value="ECO:0007669"/>
    <property type="project" value="UniProtKB-KW"/>
</dbReference>
<dbReference type="GO" id="GO:0009941">
    <property type="term" value="C:chloroplast envelope"/>
    <property type="evidence" value="ECO:0007669"/>
    <property type="project" value="UniProtKB-SubCell"/>
</dbReference>
<dbReference type="InterPro" id="IPR014024">
    <property type="entry name" value="Auxin_eff_plant"/>
</dbReference>
<comment type="caution">
    <text evidence="21">Lacks conserved residue(s) required for the propagation of feature annotation.</text>
</comment>
<dbReference type="GO" id="GO:0005886">
    <property type="term" value="C:plasma membrane"/>
    <property type="evidence" value="ECO:0007669"/>
    <property type="project" value="TreeGrafter"/>
</dbReference>
<sequence>MAIVCSTKKQKPLLISKCVVTFAGSQDREQSLSWSYLYLISGEGYLHTDRFAIDHGDVNLAQICVTIASDEKRHETAYTKVVEKLFELDPDYTVLAFADMMRKITLPAHLIYDGLAQRLGVYTAKDSADILEFPVERWKVGELTGLSGEGNKAQDFVCTSAPKIRQLDERAQGSAKKAPAISFSWIYDRESLQDSFLTILSTYARVLDGGQTSIPTNLFWKNLLQEVKRMYSYPVYDGKMIGGRDVLKVLEAMTPLYVALGLGYGSVRWWHVFTLEQCEAINRLVVYFTIPFFTFDFTSHIDPFTMNYRVIAADAISKLLTVAVLAAWTWCSGSAKSSYSWAITTFSLSQLTNTLVVGAPLLDAMYGRWAQDIIVQLSVVQSIAWMALLLFALEMRKASGAAGFAPAGIEAGAGGQVVAPEPQQAMDVECNTDVAARPTLGSLMKTVWLKLALNPNIYASVLGVIWALIANRWHFEMPRIMEGSVLVMSKAGTGMSMFSMGLFMALQDKIVASGPKLSAFGMVLKFIVGPTATTICAVVVGLRGDFLRVAIIQAALPQSISSFIFAREYGLHPDVLSTAVIFGTLVSLPVLIAYYEVLDHSIKDPSLDLELDEKMLKPLLKL</sequence>
<evidence type="ECO:0000256" key="15">
    <source>
        <dbReference type="ARBA" id="ARBA00023002"/>
    </source>
</evidence>
<keyword evidence="8 21" id="KW-0813">Transport</keyword>
<keyword evidence="16" id="KW-0408">Iron</keyword>
<dbReference type="AlphaFoldDB" id="A0A9E7FYE3"/>
<evidence type="ECO:0000256" key="16">
    <source>
        <dbReference type="ARBA" id="ARBA00023004"/>
    </source>
</evidence>
<evidence type="ECO:0000256" key="11">
    <source>
        <dbReference type="ARBA" id="ARBA00022723"/>
    </source>
</evidence>
<keyword evidence="20 21" id="KW-0927">Auxin signaling pathway</keyword>
<dbReference type="InterPro" id="IPR012348">
    <property type="entry name" value="RNR-like"/>
</dbReference>
<dbReference type="EMBL" id="CP097507">
    <property type="protein sequence ID" value="URE04215.1"/>
    <property type="molecule type" value="Genomic_DNA"/>
</dbReference>
<dbReference type="InterPro" id="IPR051107">
    <property type="entry name" value="Auxin_Efflux_Carrier"/>
</dbReference>
<dbReference type="PANTHER" id="PTHR31752:SF2">
    <property type="entry name" value="AUXIN EFFLUX CARRIER COMPONENT 5"/>
    <property type="match status" value="1"/>
</dbReference>
<evidence type="ECO:0000256" key="7">
    <source>
        <dbReference type="ARBA" id="ARBA00009177"/>
    </source>
</evidence>
<evidence type="ECO:0000256" key="19">
    <source>
        <dbReference type="ARBA" id="ARBA00023160"/>
    </source>
</evidence>
<evidence type="ECO:0000313" key="23">
    <source>
        <dbReference type="Proteomes" id="UP001055439"/>
    </source>
</evidence>
<evidence type="ECO:0000256" key="20">
    <source>
        <dbReference type="ARBA" id="ARBA00023294"/>
    </source>
</evidence>
<feature type="transmembrane region" description="Helical" evidence="21">
    <location>
        <begin position="338"/>
        <end position="361"/>
    </location>
</feature>
<keyword evidence="13" id="KW-0809">Transit peptide</keyword>
<comment type="cofactor">
    <cofactor evidence="1">
        <name>Fe(2+)</name>
        <dbReference type="ChEBI" id="CHEBI:29033"/>
    </cofactor>
</comment>
<evidence type="ECO:0000256" key="2">
    <source>
        <dbReference type="ARBA" id="ARBA00003198"/>
    </source>
</evidence>
<feature type="transmembrane region" description="Helical" evidence="21">
    <location>
        <begin position="310"/>
        <end position="331"/>
    </location>
</feature>
<dbReference type="GO" id="GO:0005783">
    <property type="term" value="C:endoplasmic reticulum"/>
    <property type="evidence" value="ECO:0007669"/>
    <property type="project" value="TreeGrafter"/>
</dbReference>
<evidence type="ECO:0000256" key="12">
    <source>
        <dbReference type="ARBA" id="ARBA00022832"/>
    </source>
</evidence>
<feature type="transmembrane region" description="Helical" evidence="21">
    <location>
        <begin position="447"/>
        <end position="469"/>
    </location>
</feature>
<dbReference type="GO" id="GO:0009734">
    <property type="term" value="P:auxin-activated signaling pathway"/>
    <property type="evidence" value="ECO:0007669"/>
    <property type="project" value="UniProtKB-UniRule"/>
</dbReference>
<keyword evidence="18 21" id="KW-0472">Membrane</keyword>
<evidence type="ECO:0000256" key="5">
    <source>
        <dbReference type="ARBA" id="ARBA00004872"/>
    </source>
</evidence>
<dbReference type="InterPro" id="IPR009078">
    <property type="entry name" value="Ferritin-like_SF"/>
</dbReference>
<feature type="transmembrane region" description="Helical" evidence="21">
    <location>
        <begin position="517"/>
        <end position="540"/>
    </location>
</feature>
<comment type="similarity">
    <text evidence="7 21">Belongs to the auxin efflux carrier (TC 2.A.69.1) family.</text>
</comment>
<evidence type="ECO:0000256" key="10">
    <source>
        <dbReference type="ARBA" id="ARBA00022692"/>
    </source>
</evidence>
<organism evidence="22 23">
    <name type="scientific">Musa troglodytarum</name>
    <name type="common">fe'i banana</name>
    <dbReference type="NCBI Taxonomy" id="320322"/>
    <lineage>
        <taxon>Eukaryota</taxon>
        <taxon>Viridiplantae</taxon>
        <taxon>Streptophyta</taxon>
        <taxon>Embryophyta</taxon>
        <taxon>Tracheophyta</taxon>
        <taxon>Spermatophyta</taxon>
        <taxon>Magnoliopsida</taxon>
        <taxon>Liliopsida</taxon>
        <taxon>Zingiberales</taxon>
        <taxon>Musaceae</taxon>
        <taxon>Musa</taxon>
    </lineage>
</organism>